<organism evidence="2 3">
    <name type="scientific">Roseovarius gaetbuli</name>
    <dbReference type="NCBI Taxonomy" id="1356575"/>
    <lineage>
        <taxon>Bacteria</taxon>
        <taxon>Pseudomonadati</taxon>
        <taxon>Pseudomonadota</taxon>
        <taxon>Alphaproteobacteria</taxon>
        <taxon>Rhodobacterales</taxon>
        <taxon>Roseobacteraceae</taxon>
        <taxon>Roseovarius</taxon>
    </lineage>
</organism>
<protein>
    <recommendedName>
        <fullName evidence="4">DUF995 domain-containing protein</fullName>
    </recommendedName>
</protein>
<dbReference type="OrthoDB" id="8071960at2"/>
<evidence type="ECO:0000313" key="2">
    <source>
        <dbReference type="EMBL" id="SLN76098.1"/>
    </source>
</evidence>
<keyword evidence="3" id="KW-1185">Reference proteome</keyword>
<dbReference type="RefSeq" id="WP_085828732.1">
    <property type="nucleotide sequence ID" value="NZ_FWFJ01000077.1"/>
</dbReference>
<dbReference type="Proteomes" id="UP000194012">
    <property type="component" value="Unassembled WGS sequence"/>
</dbReference>
<proteinExistence type="predicted"/>
<evidence type="ECO:0008006" key="4">
    <source>
        <dbReference type="Google" id="ProtNLM"/>
    </source>
</evidence>
<dbReference type="Pfam" id="PF06191">
    <property type="entry name" value="DUF995"/>
    <property type="match status" value="2"/>
</dbReference>
<reference evidence="3" key="1">
    <citation type="submission" date="2017-03" db="EMBL/GenBank/DDBJ databases">
        <authorList>
            <person name="Rodrigo-Torres L."/>
            <person name="Arahal R.D."/>
            <person name="Lucena T."/>
        </authorList>
    </citation>
    <scope>NUCLEOTIDE SEQUENCE [LARGE SCALE GENOMIC DNA]</scope>
    <source>
        <strain evidence="3">CECT 8370</strain>
    </source>
</reference>
<keyword evidence="1" id="KW-0732">Signal</keyword>
<gene>
    <name evidence="2" type="ORF">ROG8370_03845</name>
</gene>
<dbReference type="AlphaFoldDB" id="A0A1X7ACZ9"/>
<dbReference type="EMBL" id="FWFJ01000077">
    <property type="protein sequence ID" value="SLN76098.1"/>
    <property type="molecule type" value="Genomic_DNA"/>
</dbReference>
<evidence type="ECO:0000256" key="1">
    <source>
        <dbReference type="SAM" id="SignalP"/>
    </source>
</evidence>
<feature type="chain" id="PRO_5012530246" description="DUF995 domain-containing protein" evidence="1">
    <location>
        <begin position="23"/>
        <end position="279"/>
    </location>
</feature>
<sequence>MKSKIFTTLCVAASLFATGLAAKSLSGKIHNLQAGWLEQTYRDKTWEWEDGHAYFAPDGTFQAAIGRTQSATGTWYAAKGGKICFQAEWTTEAGSKPTLKCWRHVADQEKRLWQAPLDGGFTLKWAPFDPKTQLLPGNVFKSRFDYASAPKTEIPVKAMDSKELARLFAGKTWMWEDGHAYFGSGGVLTAVSGKNSIGEGKWYAKPKGHLCINAVWKGAGFGDVQNERCWLHAKDANGKIWQTPVGEKPEWSQLDSAKDLVSGNPYGSRFDRQKRRLAR</sequence>
<dbReference type="InterPro" id="IPR009337">
    <property type="entry name" value="DUF995"/>
</dbReference>
<accession>A0A1X7ACZ9</accession>
<feature type="signal peptide" evidence="1">
    <location>
        <begin position="1"/>
        <end position="22"/>
    </location>
</feature>
<evidence type="ECO:0000313" key="3">
    <source>
        <dbReference type="Proteomes" id="UP000194012"/>
    </source>
</evidence>
<name>A0A1X7ACZ9_9RHOB</name>